<dbReference type="PANTHER" id="PTHR48207:SF4">
    <property type="entry name" value="BLL6097 PROTEIN"/>
    <property type="match status" value="1"/>
</dbReference>
<dbReference type="GO" id="GO:0033608">
    <property type="term" value="F:formyl-CoA transferase activity"/>
    <property type="evidence" value="ECO:0007669"/>
    <property type="project" value="UniProtKB-EC"/>
</dbReference>
<proteinExistence type="predicted"/>
<name>A0A6S7CWN4_9BURK</name>
<dbReference type="EC" id="2.8.3.16" evidence="2"/>
<organism evidence="2 3">
    <name type="scientific">Achromobacter piechaudii</name>
    <dbReference type="NCBI Taxonomy" id="72556"/>
    <lineage>
        <taxon>Bacteria</taxon>
        <taxon>Pseudomonadati</taxon>
        <taxon>Pseudomonadota</taxon>
        <taxon>Betaproteobacteria</taxon>
        <taxon>Burkholderiales</taxon>
        <taxon>Alcaligenaceae</taxon>
        <taxon>Achromobacter</taxon>
    </lineage>
</organism>
<evidence type="ECO:0000313" key="2">
    <source>
        <dbReference type="EMBL" id="CAB3868068.1"/>
    </source>
</evidence>
<dbReference type="InterPro" id="IPR003673">
    <property type="entry name" value="CoA-Trfase_fam_III"/>
</dbReference>
<dbReference type="InterPro" id="IPR050483">
    <property type="entry name" value="CoA-transferase_III_domain"/>
</dbReference>
<dbReference type="Pfam" id="PF02515">
    <property type="entry name" value="CoA_transf_3"/>
    <property type="match status" value="1"/>
</dbReference>
<evidence type="ECO:0000313" key="3">
    <source>
        <dbReference type="Proteomes" id="UP000494105"/>
    </source>
</evidence>
<dbReference type="SUPFAM" id="SSF89796">
    <property type="entry name" value="CoA-transferase family III (CaiB/BaiF)"/>
    <property type="match status" value="1"/>
</dbReference>
<gene>
    <name evidence="2" type="primary">frc_5</name>
    <name evidence="2" type="ORF">LMG1861_02616</name>
</gene>
<dbReference type="Proteomes" id="UP000494105">
    <property type="component" value="Unassembled WGS sequence"/>
</dbReference>
<accession>A0A6S7CWN4</accession>
<dbReference type="RefSeq" id="WP_175128622.1">
    <property type="nucleotide sequence ID" value="NZ_CADILD010000002.1"/>
</dbReference>
<sequence length="403" mass="44697">MKTLTGPLAGIKVLDMTSIFMGPYATQMLGDLGADVIKVEAMQGDSVRGVGPCGEEHLGPLFLGLNRNKRSIVLDLKSATGHAAILRLVEKADVLAYNLRPQAMQRLGLEYEVLREINPRLVYVGMFGFSQRGRYASKPAFDDLIQAATGLAMANATPDGKPHYVPATVADRSVGLYAFGVICAALMARERTGEGQRVDIPMFEAMTSNVMGDHLYGETFVPHKGGTGYPRLLSEHRRPYETLDGYLCCVIYTDNQWRAFLALQGKAVLFESDPRFQTIHERTKNIDFLYGLVAQEMRTRTNAQWVAMLQEADIPFFPVNTFDTLLQDAHLDDIRFFSEVEQPGIGTIRQMAVPSEWHGTTLPPTRPAPVLGEHSREVLREAGYSDAEIDAMLQAGITRDSRR</sequence>
<evidence type="ECO:0000256" key="1">
    <source>
        <dbReference type="ARBA" id="ARBA00022679"/>
    </source>
</evidence>
<protein>
    <submittedName>
        <fullName evidence="2">Formyl-CoA:oxalate CoA-transferase</fullName>
        <ecNumber evidence="2">2.8.3.16</ecNumber>
    </submittedName>
</protein>
<dbReference type="Gene3D" id="3.40.50.10540">
    <property type="entry name" value="Crotonobetainyl-coa:carnitine coa-transferase, domain 1"/>
    <property type="match status" value="1"/>
</dbReference>
<dbReference type="InterPro" id="IPR023606">
    <property type="entry name" value="CoA-Trfase_III_dom_1_sf"/>
</dbReference>
<reference evidence="2 3" key="1">
    <citation type="submission" date="2020-04" db="EMBL/GenBank/DDBJ databases">
        <authorList>
            <person name="De Canck E."/>
        </authorList>
    </citation>
    <scope>NUCLEOTIDE SEQUENCE [LARGE SCALE GENOMIC DNA]</scope>
    <source>
        <strain evidence="2 3">LMG 1861</strain>
    </source>
</reference>
<dbReference type="PANTHER" id="PTHR48207">
    <property type="entry name" value="SUCCINATE--HYDROXYMETHYLGLUTARATE COA-TRANSFERASE"/>
    <property type="match status" value="1"/>
</dbReference>
<dbReference type="EMBL" id="CADILD010000002">
    <property type="protein sequence ID" value="CAB3868068.1"/>
    <property type="molecule type" value="Genomic_DNA"/>
</dbReference>
<dbReference type="AlphaFoldDB" id="A0A6S7CWN4"/>
<dbReference type="InterPro" id="IPR044855">
    <property type="entry name" value="CoA-Trfase_III_dom3_sf"/>
</dbReference>
<keyword evidence="1 2" id="KW-0808">Transferase</keyword>
<dbReference type="Gene3D" id="3.30.1540.10">
    <property type="entry name" value="formyl-coa transferase, domain 3"/>
    <property type="match status" value="1"/>
</dbReference>